<dbReference type="GO" id="GO:0006423">
    <property type="term" value="P:cysteinyl-tRNA aminoacylation"/>
    <property type="evidence" value="ECO:0007669"/>
    <property type="project" value="UniProtKB-UniRule"/>
</dbReference>
<comment type="subcellular location">
    <subcellularLocation>
        <location evidence="1 13">Cytoplasm</location>
    </subcellularLocation>
</comment>
<keyword evidence="8 13" id="KW-0862">Zinc</keyword>
<dbReference type="InterPro" id="IPR015273">
    <property type="entry name" value="Cys-tRNA-synt_Ia_DALR"/>
</dbReference>
<dbReference type="HAMAP" id="MF_00041">
    <property type="entry name" value="Cys_tRNA_synth"/>
    <property type="match status" value="1"/>
</dbReference>
<reference evidence="16" key="1">
    <citation type="submission" date="2020-08" db="EMBL/GenBank/DDBJ databases">
        <title>Genome public.</title>
        <authorList>
            <person name="Liu C."/>
            <person name="Sun Q."/>
        </authorList>
    </citation>
    <scope>NUCLEOTIDE SEQUENCE</scope>
    <source>
        <strain evidence="16">NSJ-64</strain>
    </source>
</reference>
<feature type="coiled-coil region" evidence="14">
    <location>
        <begin position="412"/>
        <end position="439"/>
    </location>
</feature>
<dbReference type="Pfam" id="PF09190">
    <property type="entry name" value="DALR_2"/>
    <property type="match status" value="1"/>
</dbReference>
<keyword evidence="17" id="KW-1185">Reference proteome</keyword>
<dbReference type="EMBL" id="JACRTD010000002">
    <property type="protein sequence ID" value="MBC8584597.1"/>
    <property type="molecule type" value="Genomic_DNA"/>
</dbReference>
<evidence type="ECO:0000313" key="17">
    <source>
        <dbReference type="Proteomes" id="UP000623678"/>
    </source>
</evidence>
<evidence type="ECO:0000256" key="14">
    <source>
        <dbReference type="SAM" id="Coils"/>
    </source>
</evidence>
<dbReference type="Gene3D" id="1.20.120.1910">
    <property type="entry name" value="Cysteine-tRNA ligase, C-terminal anti-codon recognition domain"/>
    <property type="match status" value="1"/>
</dbReference>
<evidence type="ECO:0000256" key="2">
    <source>
        <dbReference type="ARBA" id="ARBA00005594"/>
    </source>
</evidence>
<dbReference type="GO" id="GO:0004817">
    <property type="term" value="F:cysteine-tRNA ligase activity"/>
    <property type="evidence" value="ECO:0007669"/>
    <property type="project" value="UniProtKB-UniRule"/>
</dbReference>
<feature type="binding site" evidence="13">
    <location>
        <position position="207"/>
    </location>
    <ligand>
        <name>Zn(2+)</name>
        <dbReference type="ChEBI" id="CHEBI:29105"/>
    </ligand>
</feature>
<evidence type="ECO:0000256" key="12">
    <source>
        <dbReference type="ARBA" id="ARBA00047398"/>
    </source>
</evidence>
<feature type="short sequence motif" description="'HIGH' region" evidence="13">
    <location>
        <begin position="29"/>
        <end position="39"/>
    </location>
</feature>
<dbReference type="Proteomes" id="UP000623678">
    <property type="component" value="Unassembled WGS sequence"/>
</dbReference>
<evidence type="ECO:0000313" key="16">
    <source>
        <dbReference type="EMBL" id="MBC8584597.1"/>
    </source>
</evidence>
<comment type="catalytic activity">
    <reaction evidence="12 13">
        <text>tRNA(Cys) + L-cysteine + ATP = L-cysteinyl-tRNA(Cys) + AMP + diphosphate</text>
        <dbReference type="Rhea" id="RHEA:17773"/>
        <dbReference type="Rhea" id="RHEA-COMP:9661"/>
        <dbReference type="Rhea" id="RHEA-COMP:9679"/>
        <dbReference type="ChEBI" id="CHEBI:30616"/>
        <dbReference type="ChEBI" id="CHEBI:33019"/>
        <dbReference type="ChEBI" id="CHEBI:35235"/>
        <dbReference type="ChEBI" id="CHEBI:78442"/>
        <dbReference type="ChEBI" id="CHEBI:78517"/>
        <dbReference type="ChEBI" id="CHEBI:456215"/>
        <dbReference type="EC" id="6.1.1.16"/>
    </reaction>
</comment>
<sequence>MKIFNTLTRQKEDFVPLEPGKVKMYACGPTVYNFIHIGNARPICVFDTLRRYLEYKGYNVTFVQNFTDIDDKLINKAKEEGVTVKEVAERFINEYLIDTKGLGIRPADIHPKATENIDTIIDMVKILEEKGYAYEKEGNVYFRSRKFHEYGKLSHQPLEELESGIRIDVSDQKEDPLDFVLWKAAKPGEPSWDSPWGQGRPGWHIECSAMIRKHLGETIDIHCGGQDLIFPHHENEIAQSECCTGLEYVRYWMHNGYINVDNRKMSKSLGNFFTTREVAEKFGYEPIKFMMLQAHYRSPINYSYEVIEQCKAALERLHNCRDNIDFALKNALPQQEDGEEAFRKTIDSRVTQFEEAMDDDLNTADGIAALFEMTRDINTYLATPKSEGTIQYAAEKFDKLCDVLGLLYNRRAQDLDSEIQELIDQRQEARKNKDFATADAIRDKLAGMGIELKDTPQGVKWSRK</sequence>
<comment type="similarity">
    <text evidence="2 13">Belongs to the class-I aminoacyl-tRNA synthetase family.</text>
</comment>
<dbReference type="Gene3D" id="3.40.50.620">
    <property type="entry name" value="HUPs"/>
    <property type="match status" value="1"/>
</dbReference>
<name>A0A926ENQ1_9FIRM</name>
<keyword evidence="11 13" id="KW-0030">Aminoacyl-tRNA synthetase</keyword>
<evidence type="ECO:0000259" key="15">
    <source>
        <dbReference type="SMART" id="SM00840"/>
    </source>
</evidence>
<organism evidence="16 17">
    <name type="scientific">Youxingia wuxianensis</name>
    <dbReference type="NCBI Taxonomy" id="2763678"/>
    <lineage>
        <taxon>Bacteria</taxon>
        <taxon>Bacillati</taxon>
        <taxon>Bacillota</taxon>
        <taxon>Clostridia</taxon>
        <taxon>Eubacteriales</taxon>
        <taxon>Oscillospiraceae</taxon>
        <taxon>Youxingia</taxon>
    </lineage>
</organism>
<evidence type="ECO:0000256" key="11">
    <source>
        <dbReference type="ARBA" id="ARBA00023146"/>
    </source>
</evidence>
<dbReference type="SMART" id="SM00840">
    <property type="entry name" value="DALR_2"/>
    <property type="match status" value="1"/>
</dbReference>
<evidence type="ECO:0000256" key="7">
    <source>
        <dbReference type="ARBA" id="ARBA00022741"/>
    </source>
</evidence>
<dbReference type="GO" id="GO:0005829">
    <property type="term" value="C:cytosol"/>
    <property type="evidence" value="ECO:0007669"/>
    <property type="project" value="TreeGrafter"/>
</dbReference>
<keyword evidence="4 13" id="KW-0963">Cytoplasm</keyword>
<dbReference type="NCBIfam" id="TIGR00435">
    <property type="entry name" value="cysS"/>
    <property type="match status" value="1"/>
</dbReference>
<dbReference type="PRINTS" id="PR00983">
    <property type="entry name" value="TRNASYNTHCYS"/>
</dbReference>
<dbReference type="Pfam" id="PF01406">
    <property type="entry name" value="tRNA-synt_1e"/>
    <property type="match status" value="1"/>
</dbReference>
<dbReference type="PANTHER" id="PTHR10890">
    <property type="entry name" value="CYSTEINYL-TRNA SYNTHETASE"/>
    <property type="match status" value="1"/>
</dbReference>
<keyword evidence="7 13" id="KW-0547">Nucleotide-binding</keyword>
<dbReference type="AlphaFoldDB" id="A0A926ENQ1"/>
<dbReference type="InterPro" id="IPR056411">
    <property type="entry name" value="CysS_C"/>
</dbReference>
<proteinExistence type="inferred from homology"/>
<dbReference type="PANTHER" id="PTHR10890:SF3">
    <property type="entry name" value="CYSTEINE--TRNA LIGASE, CYTOPLASMIC"/>
    <property type="match status" value="1"/>
</dbReference>
<dbReference type="InterPro" id="IPR009080">
    <property type="entry name" value="tRNAsynth_Ia_anticodon-bd"/>
</dbReference>
<gene>
    <name evidence="13" type="primary">cysS</name>
    <name evidence="16" type="ORF">H8705_03270</name>
</gene>
<dbReference type="InterPro" id="IPR024909">
    <property type="entry name" value="Cys-tRNA/MSH_ligase"/>
</dbReference>
<dbReference type="InterPro" id="IPR032678">
    <property type="entry name" value="tRNA-synt_1_cat_dom"/>
</dbReference>
<comment type="caution">
    <text evidence="16">The sequence shown here is derived from an EMBL/GenBank/DDBJ whole genome shotgun (WGS) entry which is preliminary data.</text>
</comment>
<evidence type="ECO:0000256" key="9">
    <source>
        <dbReference type="ARBA" id="ARBA00022840"/>
    </source>
</evidence>
<evidence type="ECO:0000256" key="10">
    <source>
        <dbReference type="ARBA" id="ARBA00022917"/>
    </source>
</evidence>
<dbReference type="RefSeq" id="WP_262394423.1">
    <property type="nucleotide sequence ID" value="NZ_JACRTD010000002.1"/>
</dbReference>
<feature type="binding site" evidence="13">
    <location>
        <position position="236"/>
    </location>
    <ligand>
        <name>Zn(2+)</name>
        <dbReference type="ChEBI" id="CHEBI:29105"/>
    </ligand>
</feature>
<evidence type="ECO:0000256" key="5">
    <source>
        <dbReference type="ARBA" id="ARBA00022598"/>
    </source>
</evidence>
<feature type="short sequence motif" description="'KMSKS' region" evidence="13">
    <location>
        <begin position="264"/>
        <end position="268"/>
    </location>
</feature>
<dbReference type="GO" id="GO:0005524">
    <property type="term" value="F:ATP binding"/>
    <property type="evidence" value="ECO:0007669"/>
    <property type="project" value="UniProtKB-UniRule"/>
</dbReference>
<evidence type="ECO:0000256" key="8">
    <source>
        <dbReference type="ARBA" id="ARBA00022833"/>
    </source>
</evidence>
<dbReference type="SUPFAM" id="SSF52374">
    <property type="entry name" value="Nucleotidylyl transferase"/>
    <property type="match status" value="1"/>
</dbReference>
<dbReference type="SUPFAM" id="SSF47323">
    <property type="entry name" value="Anticodon-binding domain of a subclass of class I aminoacyl-tRNA synthetases"/>
    <property type="match status" value="1"/>
</dbReference>
<dbReference type="Pfam" id="PF23493">
    <property type="entry name" value="CysS_C"/>
    <property type="match status" value="1"/>
</dbReference>
<feature type="binding site" evidence="13">
    <location>
        <position position="232"/>
    </location>
    <ligand>
        <name>Zn(2+)</name>
        <dbReference type="ChEBI" id="CHEBI:29105"/>
    </ligand>
</feature>
<evidence type="ECO:0000256" key="4">
    <source>
        <dbReference type="ARBA" id="ARBA00022490"/>
    </source>
</evidence>
<keyword evidence="6 13" id="KW-0479">Metal-binding</keyword>
<comment type="subunit">
    <text evidence="3 13">Monomer.</text>
</comment>
<evidence type="ECO:0000256" key="1">
    <source>
        <dbReference type="ARBA" id="ARBA00004496"/>
    </source>
</evidence>
<keyword evidence="14" id="KW-0175">Coiled coil</keyword>
<dbReference type="EC" id="6.1.1.16" evidence="13"/>
<keyword evidence="10 13" id="KW-0648">Protein biosynthesis</keyword>
<accession>A0A926ENQ1</accession>
<feature type="binding site" evidence="13">
    <location>
        <position position="27"/>
    </location>
    <ligand>
        <name>Zn(2+)</name>
        <dbReference type="ChEBI" id="CHEBI:29105"/>
    </ligand>
</feature>
<comment type="cofactor">
    <cofactor evidence="13">
        <name>Zn(2+)</name>
        <dbReference type="ChEBI" id="CHEBI:29105"/>
    </cofactor>
    <text evidence="13">Binds 1 zinc ion per subunit.</text>
</comment>
<evidence type="ECO:0000256" key="6">
    <source>
        <dbReference type="ARBA" id="ARBA00022723"/>
    </source>
</evidence>
<dbReference type="GO" id="GO:0008270">
    <property type="term" value="F:zinc ion binding"/>
    <property type="evidence" value="ECO:0007669"/>
    <property type="project" value="UniProtKB-UniRule"/>
</dbReference>
<keyword evidence="5 13" id="KW-0436">Ligase</keyword>
<dbReference type="InterPro" id="IPR015803">
    <property type="entry name" value="Cys-tRNA-ligase"/>
</dbReference>
<feature type="domain" description="Cysteinyl-tRNA synthetase class Ia DALR" evidence="15">
    <location>
        <begin position="352"/>
        <end position="415"/>
    </location>
</feature>
<feature type="binding site" evidence="13">
    <location>
        <position position="267"/>
    </location>
    <ligand>
        <name>ATP</name>
        <dbReference type="ChEBI" id="CHEBI:30616"/>
    </ligand>
</feature>
<dbReference type="InterPro" id="IPR014729">
    <property type="entry name" value="Rossmann-like_a/b/a_fold"/>
</dbReference>
<evidence type="ECO:0000256" key="3">
    <source>
        <dbReference type="ARBA" id="ARBA00011245"/>
    </source>
</evidence>
<dbReference type="CDD" id="cd00672">
    <property type="entry name" value="CysRS_core"/>
    <property type="match status" value="1"/>
</dbReference>
<dbReference type="FunFam" id="3.40.50.620:FF:000009">
    <property type="entry name" value="Cysteine--tRNA ligase"/>
    <property type="match status" value="1"/>
</dbReference>
<evidence type="ECO:0000256" key="13">
    <source>
        <dbReference type="HAMAP-Rule" id="MF_00041"/>
    </source>
</evidence>
<keyword evidence="9 13" id="KW-0067">ATP-binding</keyword>
<protein>
    <recommendedName>
        <fullName evidence="13">Cysteine--tRNA ligase</fullName>
        <ecNumber evidence="13">6.1.1.16</ecNumber>
    </recommendedName>
    <alternativeName>
        <fullName evidence="13">Cysteinyl-tRNA synthetase</fullName>
        <shortName evidence="13">CysRS</shortName>
    </alternativeName>
</protein>